<organism evidence="1 2">
    <name type="scientific">Acetobacter peroxydans</name>
    <dbReference type="NCBI Taxonomy" id="104098"/>
    <lineage>
        <taxon>Bacteria</taxon>
        <taxon>Pseudomonadati</taxon>
        <taxon>Pseudomonadota</taxon>
        <taxon>Alphaproteobacteria</taxon>
        <taxon>Acetobacterales</taxon>
        <taxon>Acetobacteraceae</taxon>
        <taxon>Acetobacter</taxon>
    </lineage>
</organism>
<dbReference type="EMBL" id="BJMV01000006">
    <property type="protein sequence ID" value="GEB85502.1"/>
    <property type="molecule type" value="Genomic_DNA"/>
</dbReference>
<sequence length="230" mass="24848">MSHGASLSHSAGSSDAGFALPALLARTPAVRTPYAHWLLNDALPASACAALEEWDPGAQAIAGDVEGRRETRNAHRVFVNAETRARDPRLDSLAHAFDSEAMRRSFEQSCGIALDTAALRLELCLDTDGFWLAPHTDIGAKKLTLLVSLSRGADAADWGTDLMTPQGESVARAPGTFNSAVLFIPADDTWHGFVRRPINGVRRTLIVNFVDDTWRAVHELAFGPRAGTRH</sequence>
<dbReference type="AlphaFoldDB" id="A0A4Y3TUG7"/>
<evidence type="ECO:0000313" key="1">
    <source>
        <dbReference type="EMBL" id="GEB85502.1"/>
    </source>
</evidence>
<comment type="caution">
    <text evidence="1">The sequence shown here is derived from an EMBL/GenBank/DDBJ whole genome shotgun (WGS) entry which is preliminary data.</text>
</comment>
<keyword evidence="2" id="KW-1185">Reference proteome</keyword>
<protein>
    <recommendedName>
        <fullName evidence="3">2OG-Fe(II) oxygenase</fullName>
    </recommendedName>
</protein>
<reference evidence="1 2" key="1">
    <citation type="submission" date="2019-06" db="EMBL/GenBank/DDBJ databases">
        <title>Whole genome shotgun sequence of Acetobacter peroxydans NBRC 13755.</title>
        <authorList>
            <person name="Hosoyama A."/>
            <person name="Uohara A."/>
            <person name="Ohji S."/>
            <person name="Ichikawa N."/>
        </authorList>
    </citation>
    <scope>NUCLEOTIDE SEQUENCE [LARGE SCALE GENOMIC DNA]</scope>
    <source>
        <strain evidence="1 2">NBRC 13755</strain>
    </source>
</reference>
<evidence type="ECO:0008006" key="3">
    <source>
        <dbReference type="Google" id="ProtNLM"/>
    </source>
</evidence>
<dbReference type="Proteomes" id="UP000317730">
    <property type="component" value="Unassembled WGS sequence"/>
</dbReference>
<evidence type="ECO:0000313" key="2">
    <source>
        <dbReference type="Proteomes" id="UP000317730"/>
    </source>
</evidence>
<gene>
    <name evidence="1" type="ORF">APE01nite_12990</name>
</gene>
<accession>A0A4Y3TUG7</accession>
<proteinExistence type="predicted"/>
<dbReference type="RefSeq" id="WP_141375830.1">
    <property type="nucleotide sequence ID" value="NZ_BAPL01000005.1"/>
</dbReference>
<dbReference type="OrthoDB" id="7157988at2"/>
<dbReference type="Gene3D" id="2.60.120.620">
    <property type="entry name" value="q2cbj1_9rhob like domain"/>
    <property type="match status" value="1"/>
</dbReference>
<name>A0A4Y3TUG7_9PROT</name>